<keyword evidence="1" id="KW-1133">Transmembrane helix</keyword>
<proteinExistence type="predicted"/>
<evidence type="ECO:0000313" key="2">
    <source>
        <dbReference type="EMBL" id="QHT28195.1"/>
    </source>
</evidence>
<protein>
    <submittedName>
        <fullName evidence="2">Uncharacterized protein</fullName>
    </submittedName>
</protein>
<accession>A0A6C0ELH6</accession>
<organism evidence="2">
    <name type="scientific">viral metagenome</name>
    <dbReference type="NCBI Taxonomy" id="1070528"/>
    <lineage>
        <taxon>unclassified sequences</taxon>
        <taxon>metagenomes</taxon>
        <taxon>organismal metagenomes</taxon>
    </lineage>
</organism>
<sequence length="86" mass="9992">MKRCSLIYIGIFAIGLILILEFVKQTYFIENFIPKKKEEKANELLEFTKVAGRIGSKMQSVKEQFMVVPNYVGSFIPRPKISFSLW</sequence>
<reference evidence="2" key="1">
    <citation type="journal article" date="2020" name="Nature">
        <title>Giant virus diversity and host interactions through global metagenomics.</title>
        <authorList>
            <person name="Schulz F."/>
            <person name="Roux S."/>
            <person name="Paez-Espino D."/>
            <person name="Jungbluth S."/>
            <person name="Walsh D.A."/>
            <person name="Denef V.J."/>
            <person name="McMahon K.D."/>
            <person name="Konstantinidis K.T."/>
            <person name="Eloe-Fadrosh E.A."/>
            <person name="Kyrpides N.C."/>
            <person name="Woyke T."/>
        </authorList>
    </citation>
    <scope>NUCLEOTIDE SEQUENCE</scope>
    <source>
        <strain evidence="2">GVMAG-M-3300001348-25</strain>
    </source>
</reference>
<name>A0A6C0ELH6_9ZZZZ</name>
<feature type="transmembrane region" description="Helical" evidence="1">
    <location>
        <begin position="6"/>
        <end position="23"/>
    </location>
</feature>
<keyword evidence="1" id="KW-0472">Membrane</keyword>
<keyword evidence="1" id="KW-0812">Transmembrane</keyword>
<dbReference type="AlphaFoldDB" id="A0A6C0ELH6"/>
<dbReference type="EMBL" id="MN738853">
    <property type="protein sequence ID" value="QHT28195.1"/>
    <property type="molecule type" value="Genomic_DNA"/>
</dbReference>
<evidence type="ECO:0000256" key="1">
    <source>
        <dbReference type="SAM" id="Phobius"/>
    </source>
</evidence>